<feature type="transmembrane region" description="Helical" evidence="1">
    <location>
        <begin position="251"/>
        <end position="274"/>
    </location>
</feature>
<comment type="caution">
    <text evidence="3">The sequence shown here is derived from an EMBL/GenBank/DDBJ whole genome shotgun (WGS) entry which is preliminary data.</text>
</comment>
<feature type="transmembrane region" description="Helical" evidence="1">
    <location>
        <begin position="222"/>
        <end position="239"/>
    </location>
</feature>
<keyword evidence="1" id="KW-0812">Transmembrane</keyword>
<gene>
    <name evidence="3" type="ORF">V5S96_10130</name>
</gene>
<feature type="transmembrane region" description="Helical" evidence="1">
    <location>
        <begin position="160"/>
        <end position="178"/>
    </location>
</feature>
<sequence>MSTSTPPSPARSRIDGFDLARALAIIGMMTSHLGPDLPWVNAASNGFPSALFAVLAGVSLCLMHARADAEGGPALARARHRTLIRGVILVGTGMMLSTVQGIIAVVLGSIGAIYLVLGPCTRWRTRWLLAGAVALPLAGIALSFYLSQGGPMSTTPLLEGAYPVLNWLAYGLFGMVLLRAFRAGARAATAVTLAGIAVGGYALWQRHLTGELGHGENPLDVVYSYGFSAGVIGLCLLLTRPRALSAALYPLRSMGIMALTVYAAHVLTAAIPLAGYPFQHSGAESGYSRSAEDPFPGVDFEEFRSRVSQTQDWEDYMSTQTEMLYQPMKDKAESAPAAPETGHTGWWLGSIAAALLFCSAWRAWKPRGPLEEALRRAAYRGSGSGEGTAAARARLA</sequence>
<evidence type="ECO:0000313" key="3">
    <source>
        <dbReference type="EMBL" id="MEJ4100709.1"/>
    </source>
</evidence>
<feature type="domain" description="Heparan-alpha-glucosaminide N-acetyltransferase catalytic" evidence="2">
    <location>
        <begin position="13"/>
        <end position="187"/>
    </location>
</feature>
<dbReference type="InterPro" id="IPR012429">
    <property type="entry name" value="HGSNAT_cat"/>
</dbReference>
<keyword evidence="1" id="KW-0472">Membrane</keyword>
<organism evidence="3 4">
    <name type="scientific">Corynebacterium mastitidis</name>
    <dbReference type="NCBI Taxonomy" id="161890"/>
    <lineage>
        <taxon>Bacteria</taxon>
        <taxon>Bacillati</taxon>
        <taxon>Actinomycetota</taxon>
        <taxon>Actinomycetes</taxon>
        <taxon>Mycobacteriales</taxon>
        <taxon>Corynebacteriaceae</taxon>
        <taxon>Corynebacterium</taxon>
    </lineage>
</organism>
<feature type="transmembrane region" description="Helical" evidence="1">
    <location>
        <begin position="127"/>
        <end position="148"/>
    </location>
</feature>
<dbReference type="RefSeq" id="WP_337889134.1">
    <property type="nucleotide sequence ID" value="NZ_JBAHVI010000001.1"/>
</dbReference>
<dbReference type="Pfam" id="PF07786">
    <property type="entry name" value="HGSNAT_cat"/>
    <property type="match status" value="1"/>
</dbReference>
<name>A0ABU8P2X9_9CORY</name>
<evidence type="ECO:0000313" key="4">
    <source>
        <dbReference type="Proteomes" id="UP001359781"/>
    </source>
</evidence>
<reference evidence="3 4" key="1">
    <citation type="submission" date="2024-02" db="EMBL/GenBank/DDBJ databases">
        <title>Whole genome sequencing and characterization of Corynebacterium isolated from the ocular surface of dry eye disease sufferers.</title>
        <authorList>
            <person name="Naqvi M."/>
        </authorList>
    </citation>
    <scope>NUCLEOTIDE SEQUENCE [LARGE SCALE GENOMIC DNA]</scope>
    <source>
        <strain evidence="3 4">PCRF</strain>
    </source>
</reference>
<feature type="transmembrane region" description="Helical" evidence="1">
    <location>
        <begin position="87"/>
        <end position="115"/>
    </location>
</feature>
<accession>A0ABU8P2X9</accession>
<proteinExistence type="predicted"/>
<dbReference type="Proteomes" id="UP001359781">
    <property type="component" value="Unassembled WGS sequence"/>
</dbReference>
<protein>
    <submittedName>
        <fullName evidence="3">Heparan-alpha-glucosaminide N-acetyltransferase domain-containing protein</fullName>
    </submittedName>
</protein>
<keyword evidence="1" id="KW-1133">Transmembrane helix</keyword>
<evidence type="ECO:0000259" key="2">
    <source>
        <dbReference type="Pfam" id="PF07786"/>
    </source>
</evidence>
<evidence type="ECO:0000256" key="1">
    <source>
        <dbReference type="SAM" id="Phobius"/>
    </source>
</evidence>
<feature type="transmembrane region" description="Helical" evidence="1">
    <location>
        <begin position="185"/>
        <end position="202"/>
    </location>
</feature>
<dbReference type="EMBL" id="JBAHVJ010000010">
    <property type="protein sequence ID" value="MEJ4100709.1"/>
    <property type="molecule type" value="Genomic_DNA"/>
</dbReference>
<keyword evidence="4" id="KW-1185">Reference proteome</keyword>